<gene>
    <name evidence="1" type="ORF">BJY16_008571</name>
</gene>
<organism evidence="1 2">
    <name type="scientific">Actinoplanes octamycinicus</name>
    <dbReference type="NCBI Taxonomy" id="135948"/>
    <lineage>
        <taxon>Bacteria</taxon>
        <taxon>Bacillati</taxon>
        <taxon>Actinomycetota</taxon>
        <taxon>Actinomycetes</taxon>
        <taxon>Micromonosporales</taxon>
        <taxon>Micromonosporaceae</taxon>
        <taxon>Actinoplanes</taxon>
    </lineage>
</organism>
<proteinExistence type="predicted"/>
<comment type="caution">
    <text evidence="1">The sequence shown here is derived from an EMBL/GenBank/DDBJ whole genome shotgun (WGS) entry which is preliminary data.</text>
</comment>
<dbReference type="AlphaFoldDB" id="A0A7W7MCG1"/>
<protein>
    <recommendedName>
        <fullName evidence="3">MaoC dehydratase-like protein</fullName>
    </recommendedName>
</protein>
<accession>A0A7W7MCG1</accession>
<name>A0A7W7MCG1_9ACTN</name>
<dbReference type="Proteomes" id="UP000546162">
    <property type="component" value="Unassembled WGS sequence"/>
</dbReference>
<sequence>MRLNIPDLDQGFRLKTQTMLAIAVPLMYEQFTEHIDVAALRAAGYGSVVTSAEFSRGPQPLAVGGELDARVETRQVELSGKGLGQRSSRIGFECRYTFAARPGTGDPSRYRETVAGTPVVCGQARLLLTLIRRDGAPGRRVVNDVLPETRHLGVHQLDDPHPAAAALAQPPEATTVAAGDRDGVFGLSHTDTNQVVFTGEHLSLLEGQLAWLLAEAGREVAAWSVERVAMVFREPFRAGDRFRVRGRLWDDGTAVIGVHPDGADQPAVVGRLTLAKR</sequence>
<dbReference type="EMBL" id="JACHNB010000001">
    <property type="protein sequence ID" value="MBB4745112.1"/>
    <property type="molecule type" value="Genomic_DNA"/>
</dbReference>
<keyword evidence="2" id="KW-1185">Reference proteome</keyword>
<evidence type="ECO:0000313" key="1">
    <source>
        <dbReference type="EMBL" id="MBB4745112.1"/>
    </source>
</evidence>
<evidence type="ECO:0000313" key="2">
    <source>
        <dbReference type="Proteomes" id="UP000546162"/>
    </source>
</evidence>
<reference evidence="1 2" key="1">
    <citation type="submission" date="2020-08" db="EMBL/GenBank/DDBJ databases">
        <title>Sequencing the genomes of 1000 actinobacteria strains.</title>
        <authorList>
            <person name="Klenk H.-P."/>
        </authorList>
    </citation>
    <scope>NUCLEOTIDE SEQUENCE [LARGE SCALE GENOMIC DNA]</scope>
    <source>
        <strain evidence="1 2">DSM 45809</strain>
    </source>
</reference>
<dbReference type="RefSeq" id="WP_185045398.1">
    <property type="nucleotide sequence ID" value="NZ_BAABFG010000005.1"/>
</dbReference>
<evidence type="ECO:0008006" key="3">
    <source>
        <dbReference type="Google" id="ProtNLM"/>
    </source>
</evidence>